<evidence type="ECO:0000313" key="5">
    <source>
        <dbReference type="EMBL" id="APW59187.1"/>
    </source>
</evidence>
<accession>A0A1U7CJV5</accession>
<dbReference type="AlphaFoldDB" id="A0A1U7CJV5"/>
<dbReference type="InterPro" id="IPR036909">
    <property type="entry name" value="Cyt_c-like_dom_sf"/>
</dbReference>
<name>A0A1U7CJV5_9BACT</name>
<dbReference type="PANTHER" id="PTHR35889">
    <property type="entry name" value="CYCLOINULO-OLIGOSACCHARIDE FRUCTANOTRANSFERASE-RELATED"/>
    <property type="match status" value="1"/>
</dbReference>
<evidence type="ECO:0000259" key="4">
    <source>
        <dbReference type="Pfam" id="PF07635"/>
    </source>
</evidence>
<reference evidence="6" key="1">
    <citation type="submission" date="2016-12" db="EMBL/GenBank/DDBJ databases">
        <title>Comparative genomics of four Isosphaeraceae planctomycetes: a common pool of plasmids and glycoside hydrolase genes.</title>
        <authorList>
            <person name="Ivanova A."/>
        </authorList>
    </citation>
    <scope>NUCLEOTIDE SEQUENCE [LARGE SCALE GENOMIC DNA]</scope>
    <source>
        <strain evidence="6">PX4</strain>
    </source>
</reference>
<dbReference type="RefSeq" id="WP_076343398.1">
    <property type="nucleotide sequence ID" value="NZ_CP019082.1"/>
</dbReference>
<dbReference type="STRING" id="1387353.BSF38_00602"/>
<dbReference type="GO" id="GO:0020037">
    <property type="term" value="F:heme binding"/>
    <property type="evidence" value="ECO:0007669"/>
    <property type="project" value="InterPro"/>
</dbReference>
<dbReference type="Pfam" id="PF07587">
    <property type="entry name" value="PSD1"/>
    <property type="match status" value="1"/>
</dbReference>
<dbReference type="Pfam" id="PF07635">
    <property type="entry name" value="PSCyt1"/>
    <property type="match status" value="1"/>
</dbReference>
<dbReference type="EMBL" id="CP019082">
    <property type="protein sequence ID" value="APW59187.1"/>
    <property type="molecule type" value="Genomic_DNA"/>
</dbReference>
<dbReference type="InterPro" id="IPR022655">
    <property type="entry name" value="DUF1553"/>
</dbReference>
<evidence type="ECO:0000259" key="3">
    <source>
        <dbReference type="Pfam" id="PF07587"/>
    </source>
</evidence>
<evidence type="ECO:0000313" key="6">
    <source>
        <dbReference type="Proteomes" id="UP000186309"/>
    </source>
</evidence>
<dbReference type="SUPFAM" id="SSF46626">
    <property type="entry name" value="Cytochrome c"/>
    <property type="match status" value="1"/>
</dbReference>
<dbReference type="GO" id="GO:0009055">
    <property type="term" value="F:electron transfer activity"/>
    <property type="evidence" value="ECO:0007669"/>
    <property type="project" value="InterPro"/>
</dbReference>
<evidence type="ECO:0000256" key="1">
    <source>
        <dbReference type="SAM" id="Coils"/>
    </source>
</evidence>
<feature type="domain" description="Cytochrome C Planctomycete-type" evidence="4">
    <location>
        <begin position="44"/>
        <end position="98"/>
    </location>
</feature>
<feature type="domain" description="DUF1553" evidence="3">
    <location>
        <begin position="565"/>
        <end position="817"/>
    </location>
</feature>
<gene>
    <name evidence="5" type="ORF">BSF38_00602</name>
</gene>
<organism evidence="5 6">
    <name type="scientific">Paludisphaera borealis</name>
    <dbReference type="NCBI Taxonomy" id="1387353"/>
    <lineage>
        <taxon>Bacteria</taxon>
        <taxon>Pseudomonadati</taxon>
        <taxon>Planctomycetota</taxon>
        <taxon>Planctomycetia</taxon>
        <taxon>Isosphaerales</taxon>
        <taxon>Isosphaeraceae</taxon>
        <taxon>Paludisphaera</taxon>
    </lineage>
</organism>
<protein>
    <recommendedName>
        <fullName evidence="7">Cytochrome c domain-containing protein</fullName>
    </recommendedName>
</protein>
<dbReference type="InterPro" id="IPR011429">
    <property type="entry name" value="Cyt_c_Planctomycete-type"/>
</dbReference>
<keyword evidence="1" id="KW-0175">Coiled coil</keyword>
<feature type="domain" description="DUF1549" evidence="2">
    <location>
        <begin position="164"/>
        <end position="378"/>
    </location>
</feature>
<dbReference type="OrthoDB" id="127107at2"/>
<dbReference type="Pfam" id="PF07583">
    <property type="entry name" value="PSCyt2"/>
    <property type="match status" value="1"/>
</dbReference>
<dbReference type="Proteomes" id="UP000186309">
    <property type="component" value="Chromosome"/>
</dbReference>
<feature type="coiled-coil region" evidence="1">
    <location>
        <begin position="392"/>
        <end position="424"/>
    </location>
</feature>
<keyword evidence="6" id="KW-1185">Reference proteome</keyword>
<dbReference type="PANTHER" id="PTHR35889:SF3">
    <property type="entry name" value="F-BOX DOMAIN-CONTAINING PROTEIN"/>
    <property type="match status" value="1"/>
</dbReference>
<evidence type="ECO:0008006" key="7">
    <source>
        <dbReference type="Google" id="ProtNLM"/>
    </source>
</evidence>
<proteinExistence type="predicted"/>
<dbReference type="InterPro" id="IPR011444">
    <property type="entry name" value="DUF1549"/>
</dbReference>
<evidence type="ECO:0000259" key="2">
    <source>
        <dbReference type="Pfam" id="PF07583"/>
    </source>
</evidence>
<dbReference type="KEGG" id="pbor:BSF38_00602"/>
<sequence length="858" mass="94973">MAQVRSAVVLGALTMASAFGTHGARGEERLTFEKDVRPIFKAYCLDCHGGEATKGKLDLRLKRFAEKGGESGPAIVAGNLDESYLLTRLREGEMPPGDKKVPAEQIAIVERWIASGAATLHDEPEKLSPGIGVTTEDRAYWAFQPVRKPAPPAAANGDRARTAIDGFVVAKLRERGLAFAPEADRRTLIRRASVDLTGLPPSHDEIEGFLADSREDAYERLIDRLLASPHYGERWGRHWLDVAGYADSDGDGADDTTRPYAYKYRDYVIRSLNADKPLDRFIVEQLAGDELTPRPWKDLKPEQVEALAATGYLRMVADGTSNGGGDLALESNQMVADTLKVVGSTFLGLSVGCAQCHDHRYDPIPQDDYYRLRAVFEPALDPSHWRRPGQRLVSLQSDAERAKAAALEAEAQAIQKEIDAKTNTYIAAAVEVELQKFPEPLRGKLREARDTPEAKRTEEQKTLMAHNPSLNISAGVLYQYNQKAADELKKEQERVTAKRGEKPVEDFVSVLDEAAGVRPETHLFHRGDYRQPTKAVAPGDLTIAAPEGSRFDIADADPKAPSSGRRLAYARHLTSGTHPLVGRVLVNRVWSHHFGRGLVDTPGDFGALSIPPSHPELLDWLAAELVDSGWSLKTMHRLIMTSTVYRQSSRRDPAKDQVDSENLLLGRYPVRRLDAESLRDAILAVSGRLDARLHGPAVAVAEDAVGLVSPADDAPRRSVYLQMRRTRPVSFLSAFDAPVMSVNCDRRTDSTSAPQSLMLMNSDFLLNHSAKIAARAQAETPEGFYDASKPMQERRIAYAWRLIYERPISAEEMEWARGFAAEQRGLLDRENAKGDRDQTVLAHLCQQLLNSNEFLYVD</sequence>